<evidence type="ECO:0000313" key="5">
    <source>
        <dbReference type="EMBL" id="KAE9447821.1"/>
    </source>
</evidence>
<dbReference type="PANTHER" id="PTHR24177">
    <property type="entry name" value="CASKIN"/>
    <property type="match status" value="1"/>
</dbReference>
<dbReference type="EMBL" id="QEFC01003480">
    <property type="protein sequence ID" value="KAE9447821.1"/>
    <property type="molecule type" value="Genomic_DNA"/>
</dbReference>
<feature type="transmembrane region" description="Helical" evidence="3">
    <location>
        <begin position="451"/>
        <end position="473"/>
    </location>
</feature>
<dbReference type="AlphaFoldDB" id="A0A6A4KWR3"/>
<dbReference type="Gene3D" id="1.25.40.20">
    <property type="entry name" value="Ankyrin repeat-containing domain"/>
    <property type="match status" value="2"/>
</dbReference>
<feature type="transmembrane region" description="Helical" evidence="3">
    <location>
        <begin position="494"/>
        <end position="515"/>
    </location>
</feature>
<feature type="transmembrane region" description="Helical" evidence="3">
    <location>
        <begin position="535"/>
        <end position="557"/>
    </location>
</feature>
<feature type="region of interest" description="Disordered" evidence="2">
    <location>
        <begin position="121"/>
        <end position="146"/>
    </location>
</feature>
<dbReference type="InterPro" id="IPR036770">
    <property type="entry name" value="Ankyrin_rpt-contain_sf"/>
</dbReference>
<evidence type="ECO:0000256" key="1">
    <source>
        <dbReference type="PROSITE-ProRule" id="PRU00023"/>
    </source>
</evidence>
<dbReference type="PROSITE" id="PS50297">
    <property type="entry name" value="ANK_REP_REGION"/>
    <property type="match status" value="1"/>
</dbReference>
<evidence type="ECO:0000256" key="2">
    <source>
        <dbReference type="SAM" id="MobiDB-lite"/>
    </source>
</evidence>
<dbReference type="PROSITE" id="PS50088">
    <property type="entry name" value="ANK_REPEAT"/>
    <property type="match status" value="1"/>
</dbReference>
<evidence type="ECO:0000256" key="3">
    <source>
        <dbReference type="SAM" id="Phobius"/>
    </source>
</evidence>
<dbReference type="OrthoDB" id="1923662at2759"/>
<keyword evidence="6" id="KW-1185">Reference proteome</keyword>
<sequence>MVTNSNHSAALRATLTWTPKSLPALRRILTDEPDILTRKDAQGNTILHFLAAGGNATAFRELFEGGLLTRSNGGGGGELRTWNWRGDTVLHEAARFGRVNVVEIIMERERELVSERNAMGGTPLYSAAANGEREEKKGGEREKGTQRTIPETPISLKRLAMEIVESFPNLAGAHDKNGNTALNMLASKPLSFKSGSSYWLRNLGSIPMWINDSKLTGDAEDPQRNKPVICQSKGFFVENIISVVPWLNGVHEVKKKHACALNLAKRLIAKEEDWSHYTNSCERYNHDDDDDRPKPIITKTRRNPLLQAAENSIQELVEEILGKFPEAAYCVDSNGKNIFHIAVEKKDERMYWFLTKNVARKDWMMAALDHDKNSILHLAAKDGAHPRVLLGSLNRMAWNVYWFKLVYYDSPPHLPWYPNSDGKTATELFEDTHSGLRKDAEEALKSMNGSLLLVSALIGTVNYAAVFTLPGGFDSDRASRGCGRPVLYGTDKERGLLLFLWFTGVALYAAFISLVEMVVIQMSKFASSDFFTALPFRYILAITALYVSVVFTILAVFEAYDIIDLHINVYVFLGPALAVVTVVFIDVVYLTLCCLCLALCCSLSHRGHMFEAVIVKHSIEEAKLYESTSR</sequence>
<protein>
    <recommendedName>
        <fullName evidence="4">PGG domain-containing protein</fullName>
    </recommendedName>
</protein>
<feature type="repeat" description="ANK" evidence="1">
    <location>
        <begin position="85"/>
        <end position="117"/>
    </location>
</feature>
<dbReference type="Proteomes" id="UP000428333">
    <property type="component" value="Linkage Group LG12"/>
</dbReference>
<reference evidence="5 6" key="1">
    <citation type="journal article" date="2019" name="Genome Biol. Evol.">
        <title>The Rhododendron genome and chromosomal organization provide insight into shared whole-genome duplications across the heath family (Ericaceae).</title>
        <authorList>
            <person name="Soza V.L."/>
            <person name="Lindsley D."/>
            <person name="Waalkes A."/>
            <person name="Ramage E."/>
            <person name="Patwardhan R.P."/>
            <person name="Burton J.N."/>
            <person name="Adey A."/>
            <person name="Kumar A."/>
            <person name="Qiu R."/>
            <person name="Shendure J."/>
            <person name="Hall B."/>
        </authorList>
    </citation>
    <scope>NUCLEOTIDE SEQUENCE [LARGE SCALE GENOMIC DNA]</scope>
    <source>
        <strain evidence="5">RSF 1966-606</strain>
    </source>
</reference>
<dbReference type="InterPro" id="IPR002110">
    <property type="entry name" value="Ankyrin_rpt"/>
</dbReference>
<evidence type="ECO:0000259" key="4">
    <source>
        <dbReference type="Pfam" id="PF13962"/>
    </source>
</evidence>
<feature type="transmembrane region" description="Helical" evidence="3">
    <location>
        <begin position="569"/>
        <end position="592"/>
    </location>
</feature>
<evidence type="ECO:0000313" key="6">
    <source>
        <dbReference type="Proteomes" id="UP000428333"/>
    </source>
</evidence>
<organism evidence="5 6">
    <name type="scientific">Rhododendron williamsianum</name>
    <dbReference type="NCBI Taxonomy" id="262921"/>
    <lineage>
        <taxon>Eukaryota</taxon>
        <taxon>Viridiplantae</taxon>
        <taxon>Streptophyta</taxon>
        <taxon>Embryophyta</taxon>
        <taxon>Tracheophyta</taxon>
        <taxon>Spermatophyta</taxon>
        <taxon>Magnoliopsida</taxon>
        <taxon>eudicotyledons</taxon>
        <taxon>Gunneridae</taxon>
        <taxon>Pentapetalae</taxon>
        <taxon>asterids</taxon>
        <taxon>Ericales</taxon>
        <taxon>Ericaceae</taxon>
        <taxon>Ericoideae</taxon>
        <taxon>Rhodoreae</taxon>
        <taxon>Rhododendron</taxon>
    </lineage>
</organism>
<feature type="non-terminal residue" evidence="5">
    <location>
        <position position="1"/>
    </location>
</feature>
<dbReference type="GO" id="GO:0016020">
    <property type="term" value="C:membrane"/>
    <property type="evidence" value="ECO:0007669"/>
    <property type="project" value="TreeGrafter"/>
</dbReference>
<proteinExistence type="predicted"/>
<keyword evidence="1" id="KW-0040">ANK repeat</keyword>
<feature type="compositionally biased region" description="Basic and acidic residues" evidence="2">
    <location>
        <begin position="131"/>
        <end position="145"/>
    </location>
</feature>
<comment type="caution">
    <text evidence="5">The sequence shown here is derived from an EMBL/GenBank/DDBJ whole genome shotgun (WGS) entry which is preliminary data.</text>
</comment>
<accession>A0A6A4KWR3</accession>
<dbReference type="PANTHER" id="PTHR24177:SF343">
    <property type="entry name" value="PROTEIN ACCELERATED CELL DEATH 6-LIKE"/>
    <property type="match status" value="1"/>
</dbReference>
<keyword evidence="3" id="KW-0812">Transmembrane</keyword>
<gene>
    <name evidence="5" type="ORF">C3L33_20279</name>
</gene>
<name>A0A6A4KWR3_9ERIC</name>
<dbReference type="InterPro" id="IPR026961">
    <property type="entry name" value="PGG_dom"/>
</dbReference>
<dbReference type="SMART" id="SM00248">
    <property type="entry name" value="ANK"/>
    <property type="match status" value="4"/>
</dbReference>
<keyword evidence="3" id="KW-1133">Transmembrane helix</keyword>
<keyword evidence="3" id="KW-0472">Membrane</keyword>
<dbReference type="SUPFAM" id="SSF48403">
    <property type="entry name" value="Ankyrin repeat"/>
    <property type="match status" value="2"/>
</dbReference>
<dbReference type="Pfam" id="PF13962">
    <property type="entry name" value="PGG"/>
    <property type="match status" value="1"/>
</dbReference>
<feature type="domain" description="PGG" evidence="4">
    <location>
        <begin position="442"/>
        <end position="555"/>
    </location>
</feature>